<accession>A0A7W6A272</accession>
<gene>
    <name evidence="2" type="ORF">GGQ88_004147</name>
</gene>
<proteinExistence type="predicted"/>
<organism evidence="2 3">
    <name type="scientific">Novosphingobium hassiacum</name>
    <dbReference type="NCBI Taxonomy" id="173676"/>
    <lineage>
        <taxon>Bacteria</taxon>
        <taxon>Pseudomonadati</taxon>
        <taxon>Pseudomonadota</taxon>
        <taxon>Alphaproteobacteria</taxon>
        <taxon>Sphingomonadales</taxon>
        <taxon>Sphingomonadaceae</taxon>
        <taxon>Novosphingobium</taxon>
    </lineage>
</organism>
<sequence>MFKMKVFAAAVTSAVMLASAAPALAAPALTSVQIIEVASTQYGGPEAISPSQYLTAGDHGGAQVRITVREIGYAQTVRTVTLDGVIVSNSAVQTWPLCGTALAPTRTCPNGSIYIGFDRQYQIDGSSGGKYSVTARNASSPFNAITDWIQIQ</sequence>
<feature type="chain" id="PRO_5031534307" description="DUF4879 domain-containing protein" evidence="1">
    <location>
        <begin position="26"/>
        <end position="152"/>
    </location>
</feature>
<keyword evidence="1" id="KW-0732">Signal</keyword>
<keyword evidence="3" id="KW-1185">Reference proteome</keyword>
<feature type="signal peptide" evidence="1">
    <location>
        <begin position="1"/>
        <end position="25"/>
    </location>
</feature>
<protein>
    <recommendedName>
        <fullName evidence="4">DUF4879 domain-containing protein</fullName>
    </recommendedName>
</protein>
<dbReference type="EMBL" id="JACICY010000026">
    <property type="protein sequence ID" value="MBB3862844.1"/>
    <property type="molecule type" value="Genomic_DNA"/>
</dbReference>
<dbReference type="Pfam" id="PF16219">
    <property type="entry name" value="DUF4879"/>
    <property type="match status" value="1"/>
</dbReference>
<dbReference type="AlphaFoldDB" id="A0A7W6A272"/>
<name>A0A7W6A272_9SPHN</name>
<reference evidence="2 3" key="1">
    <citation type="submission" date="2020-08" db="EMBL/GenBank/DDBJ databases">
        <title>Genomic Encyclopedia of Type Strains, Phase IV (KMG-IV): sequencing the most valuable type-strain genomes for metagenomic binning, comparative biology and taxonomic classification.</title>
        <authorList>
            <person name="Goeker M."/>
        </authorList>
    </citation>
    <scope>NUCLEOTIDE SEQUENCE [LARGE SCALE GENOMIC DNA]</scope>
    <source>
        <strain evidence="2 3">DSM 14552</strain>
    </source>
</reference>
<dbReference type="InterPro" id="IPR032624">
    <property type="entry name" value="DUF4879"/>
</dbReference>
<evidence type="ECO:0000313" key="2">
    <source>
        <dbReference type="EMBL" id="MBB3862844.1"/>
    </source>
</evidence>
<comment type="caution">
    <text evidence="2">The sequence shown here is derived from an EMBL/GenBank/DDBJ whole genome shotgun (WGS) entry which is preliminary data.</text>
</comment>
<dbReference type="Gene3D" id="2.60.40.2870">
    <property type="match status" value="1"/>
</dbReference>
<dbReference type="Proteomes" id="UP000562395">
    <property type="component" value="Unassembled WGS sequence"/>
</dbReference>
<evidence type="ECO:0000313" key="3">
    <source>
        <dbReference type="Proteomes" id="UP000562395"/>
    </source>
</evidence>
<evidence type="ECO:0008006" key="4">
    <source>
        <dbReference type="Google" id="ProtNLM"/>
    </source>
</evidence>
<dbReference type="RefSeq" id="WP_183615256.1">
    <property type="nucleotide sequence ID" value="NZ_JACICY010000026.1"/>
</dbReference>
<evidence type="ECO:0000256" key="1">
    <source>
        <dbReference type="SAM" id="SignalP"/>
    </source>
</evidence>